<evidence type="ECO:0000256" key="10">
    <source>
        <dbReference type="HAMAP-Rule" id="MF_00454"/>
    </source>
</evidence>
<keyword evidence="10" id="KW-0813">Transport</keyword>
<comment type="caution">
    <text evidence="11">The sequence shown here is derived from an EMBL/GenBank/DDBJ whole genome shotgun (WGS) entry which is preliminary data.</text>
</comment>
<dbReference type="NCBIfam" id="TIGR00494">
    <property type="entry name" value="crcB"/>
    <property type="match status" value="1"/>
</dbReference>
<evidence type="ECO:0000313" key="11">
    <source>
        <dbReference type="EMBL" id="MFD1178590.1"/>
    </source>
</evidence>
<feature type="transmembrane region" description="Helical" evidence="10">
    <location>
        <begin position="33"/>
        <end position="51"/>
    </location>
</feature>
<comment type="function">
    <text evidence="9 10">Fluoride-specific ion channel. Important for reducing fluoride concentration in the cell, thus reducing its toxicity.</text>
</comment>
<name>A0ABW3S299_9BACL</name>
<evidence type="ECO:0000256" key="4">
    <source>
        <dbReference type="ARBA" id="ARBA00022989"/>
    </source>
</evidence>
<evidence type="ECO:0000256" key="5">
    <source>
        <dbReference type="ARBA" id="ARBA00023136"/>
    </source>
</evidence>
<keyword evidence="10" id="KW-0479">Metal-binding</keyword>
<evidence type="ECO:0000256" key="3">
    <source>
        <dbReference type="ARBA" id="ARBA00022692"/>
    </source>
</evidence>
<keyword evidence="2 10" id="KW-1003">Cell membrane</keyword>
<reference evidence="12" key="1">
    <citation type="journal article" date="2019" name="Int. J. Syst. Evol. Microbiol.">
        <title>The Global Catalogue of Microorganisms (GCM) 10K type strain sequencing project: providing services to taxonomists for standard genome sequencing and annotation.</title>
        <authorList>
            <consortium name="The Broad Institute Genomics Platform"/>
            <consortium name="The Broad Institute Genome Sequencing Center for Infectious Disease"/>
            <person name="Wu L."/>
            <person name="Ma J."/>
        </authorList>
    </citation>
    <scope>NUCLEOTIDE SEQUENCE [LARGE SCALE GENOMIC DNA]</scope>
    <source>
        <strain evidence="12">CCUG 59189</strain>
    </source>
</reference>
<comment type="similarity">
    <text evidence="7 10">Belongs to the fluoride channel Fluc/FEX (TC 1.A.43) family.</text>
</comment>
<evidence type="ECO:0000256" key="6">
    <source>
        <dbReference type="ARBA" id="ARBA00023303"/>
    </source>
</evidence>
<dbReference type="RefSeq" id="WP_379321028.1">
    <property type="nucleotide sequence ID" value="NZ_JBHTLM010000018.1"/>
</dbReference>
<comment type="subcellular location">
    <subcellularLocation>
        <location evidence="1 10">Cell membrane</location>
        <topology evidence="1 10">Multi-pass membrane protein</topology>
    </subcellularLocation>
</comment>
<feature type="binding site" evidence="10">
    <location>
        <position position="71"/>
    </location>
    <ligand>
        <name>Na(+)</name>
        <dbReference type="ChEBI" id="CHEBI:29101"/>
        <note>structural</note>
    </ligand>
</feature>
<keyword evidence="12" id="KW-1185">Reference proteome</keyword>
<keyword evidence="4 10" id="KW-1133">Transmembrane helix</keyword>
<organism evidence="11 12">
    <name type="scientific">Paenibacillus puldeungensis</name>
    <dbReference type="NCBI Taxonomy" id="696536"/>
    <lineage>
        <taxon>Bacteria</taxon>
        <taxon>Bacillati</taxon>
        <taxon>Bacillota</taxon>
        <taxon>Bacilli</taxon>
        <taxon>Bacillales</taxon>
        <taxon>Paenibacillaceae</taxon>
        <taxon>Paenibacillus</taxon>
    </lineage>
</organism>
<dbReference type="Proteomes" id="UP001597262">
    <property type="component" value="Unassembled WGS sequence"/>
</dbReference>
<evidence type="ECO:0000256" key="2">
    <source>
        <dbReference type="ARBA" id="ARBA00022475"/>
    </source>
</evidence>
<evidence type="ECO:0000256" key="9">
    <source>
        <dbReference type="ARBA" id="ARBA00049940"/>
    </source>
</evidence>
<dbReference type="PANTHER" id="PTHR28259:SF1">
    <property type="entry name" value="FLUORIDE EXPORT PROTEIN 1-RELATED"/>
    <property type="match status" value="1"/>
</dbReference>
<feature type="transmembrane region" description="Helical" evidence="10">
    <location>
        <begin position="96"/>
        <end position="116"/>
    </location>
</feature>
<proteinExistence type="inferred from homology"/>
<dbReference type="EMBL" id="JBHTLM010000018">
    <property type="protein sequence ID" value="MFD1178590.1"/>
    <property type="molecule type" value="Genomic_DNA"/>
</dbReference>
<feature type="transmembrane region" description="Helical" evidence="10">
    <location>
        <begin position="63"/>
        <end position="84"/>
    </location>
</feature>
<dbReference type="InterPro" id="IPR003691">
    <property type="entry name" value="FluC"/>
</dbReference>
<protein>
    <recommendedName>
        <fullName evidence="10">Fluoride-specific ion channel FluC</fullName>
    </recommendedName>
</protein>
<gene>
    <name evidence="10 11" type="primary">crcB</name>
    <name evidence="10" type="synonym">fluC</name>
    <name evidence="11" type="ORF">ACFQ3W_20130</name>
</gene>
<comment type="catalytic activity">
    <reaction evidence="8">
        <text>fluoride(in) = fluoride(out)</text>
        <dbReference type="Rhea" id="RHEA:76159"/>
        <dbReference type="ChEBI" id="CHEBI:17051"/>
    </reaction>
    <physiologicalReaction direction="left-to-right" evidence="8">
        <dbReference type="Rhea" id="RHEA:76160"/>
    </physiologicalReaction>
</comment>
<evidence type="ECO:0000256" key="1">
    <source>
        <dbReference type="ARBA" id="ARBA00004651"/>
    </source>
</evidence>
<keyword evidence="3 10" id="KW-0812">Transmembrane</keyword>
<keyword evidence="6 10" id="KW-0407">Ion channel</keyword>
<sequence>MNVIALIIGGFLGSIFRYEVGRWIPAAGNFQLATVLINLVGCFFLGWFFTIATKWKIRPDVRLGIGTGFTGAFTTFSTFSVQTVDAISGKQFGTAVLYLLISVVGGLLMSFIGVAIGKKSLHKGGVSK</sequence>
<feature type="binding site" evidence="10">
    <location>
        <position position="74"/>
    </location>
    <ligand>
        <name>Na(+)</name>
        <dbReference type="ChEBI" id="CHEBI:29101"/>
        <note>structural</note>
    </ligand>
</feature>
<evidence type="ECO:0000256" key="7">
    <source>
        <dbReference type="ARBA" id="ARBA00035120"/>
    </source>
</evidence>
<dbReference type="PANTHER" id="PTHR28259">
    <property type="entry name" value="FLUORIDE EXPORT PROTEIN 1-RELATED"/>
    <property type="match status" value="1"/>
</dbReference>
<dbReference type="HAMAP" id="MF_00454">
    <property type="entry name" value="FluC"/>
    <property type="match status" value="1"/>
</dbReference>
<evidence type="ECO:0000313" key="12">
    <source>
        <dbReference type="Proteomes" id="UP001597262"/>
    </source>
</evidence>
<keyword evidence="10" id="KW-0406">Ion transport</keyword>
<dbReference type="Pfam" id="PF02537">
    <property type="entry name" value="CRCB"/>
    <property type="match status" value="1"/>
</dbReference>
<accession>A0ABW3S299</accession>
<keyword evidence="10" id="KW-0915">Sodium</keyword>
<comment type="activity regulation">
    <text evidence="10">Na(+) is not transported, but it plays an essential structural role and its presence is essential for fluoride channel function.</text>
</comment>
<keyword evidence="5 10" id="KW-0472">Membrane</keyword>
<evidence type="ECO:0000256" key="8">
    <source>
        <dbReference type="ARBA" id="ARBA00035585"/>
    </source>
</evidence>